<evidence type="ECO:0000313" key="10">
    <source>
        <dbReference type="EMBL" id="CAG9858242.1"/>
    </source>
</evidence>
<dbReference type="GO" id="GO:0032259">
    <property type="term" value="P:methylation"/>
    <property type="evidence" value="ECO:0007669"/>
    <property type="project" value="UniProtKB-KW"/>
</dbReference>
<dbReference type="GO" id="GO:0004483">
    <property type="term" value="F:methyltransferase cap1 activity"/>
    <property type="evidence" value="ECO:0007669"/>
    <property type="project" value="UniProtKB-ARBA"/>
</dbReference>
<keyword evidence="4 7" id="KW-0808">Transferase</keyword>
<dbReference type="GO" id="GO:0006370">
    <property type="term" value="P:7-methylguanosine mRNA capping"/>
    <property type="evidence" value="ECO:0007669"/>
    <property type="project" value="TreeGrafter"/>
</dbReference>
<proteinExistence type="predicted"/>
<evidence type="ECO:0000256" key="5">
    <source>
        <dbReference type="ARBA" id="ARBA00022691"/>
    </source>
</evidence>
<dbReference type="Gene3D" id="3.40.50.12760">
    <property type="match status" value="1"/>
</dbReference>
<dbReference type="PROSITE" id="PS51614">
    <property type="entry name" value="SAM_MT_ADRIFT"/>
    <property type="match status" value="1"/>
</dbReference>
<gene>
    <name evidence="10" type="ORF">PHYEVI_LOCUS4633</name>
</gene>
<evidence type="ECO:0000256" key="1">
    <source>
        <dbReference type="ARBA" id="ARBA00012770"/>
    </source>
</evidence>
<evidence type="ECO:0000256" key="2">
    <source>
        <dbReference type="ARBA" id="ARBA00021134"/>
    </source>
</evidence>
<dbReference type="InterPro" id="IPR029063">
    <property type="entry name" value="SAM-dependent_MTases_sf"/>
</dbReference>
<dbReference type="EC" id="2.1.1.296" evidence="1"/>
<dbReference type="GO" id="GO:0005634">
    <property type="term" value="C:nucleus"/>
    <property type="evidence" value="ECO:0007669"/>
    <property type="project" value="TreeGrafter"/>
</dbReference>
<dbReference type="InterPro" id="IPR050851">
    <property type="entry name" value="mRNA_Cap_2O-Ribose_MeTrfase"/>
</dbReference>
<dbReference type="SUPFAM" id="SSF53335">
    <property type="entry name" value="S-adenosyl-L-methionine-dependent methyltransferases"/>
    <property type="match status" value="1"/>
</dbReference>
<dbReference type="Pfam" id="PF01728">
    <property type="entry name" value="FtsJ"/>
    <property type="match status" value="1"/>
</dbReference>
<dbReference type="GO" id="GO:0005737">
    <property type="term" value="C:cytoplasm"/>
    <property type="evidence" value="ECO:0007669"/>
    <property type="project" value="TreeGrafter"/>
</dbReference>
<keyword evidence="8" id="KW-1133">Transmembrane helix</keyword>
<dbReference type="Proteomes" id="UP001153712">
    <property type="component" value="Chromosome 2"/>
</dbReference>
<keyword evidence="5 7" id="KW-0949">S-adenosyl-L-methionine</keyword>
<evidence type="ECO:0000256" key="3">
    <source>
        <dbReference type="ARBA" id="ARBA00022603"/>
    </source>
</evidence>
<keyword evidence="8" id="KW-0472">Membrane</keyword>
<dbReference type="PANTHER" id="PTHR16121">
    <property type="entry name" value="CAP-SPECIFIC MRNA (NUCLEOSIDE-2'-O-)-METHYLTRANSFERASE 1-RELATED"/>
    <property type="match status" value="1"/>
</dbReference>
<feature type="binding site" evidence="7">
    <location>
        <position position="141"/>
    </location>
    <ligand>
        <name>S-adenosyl-L-methionine</name>
        <dbReference type="ChEBI" id="CHEBI:59789"/>
    </ligand>
</feature>
<name>A0A9N9TLP1_PHYSR</name>
<dbReference type="OrthoDB" id="429597at2759"/>
<dbReference type="InterPro" id="IPR002877">
    <property type="entry name" value="RNA_MeTrfase_FtsJ_dom"/>
</dbReference>
<feature type="domain" description="Adrift-type SAM-dependent 2'-O-MTase" evidence="9">
    <location>
        <begin position="83"/>
        <end position="295"/>
    </location>
</feature>
<protein>
    <recommendedName>
        <fullName evidence="2">Cap-specific mRNA (nucleoside-2'-O-)-methyltransferase 2</fullName>
        <ecNumber evidence="1">2.1.1.296</ecNumber>
    </recommendedName>
</protein>
<sequence>MSEYEDDFNKIYFFKNHGQYSLPNEVFVSQKWSVPELQTRKQELNNVKGLLGKYVLKEWSDFTSKRDRAGLVMRKLSEKIKPELLTQAWCKFYEILAHFPIIPLCAVEDKKLESLHLCEAPGAFVSALNHYLLLNYPGLNWSWNANSLNPNYEGNDLCEMIPDDRFIRHTLSKWIFGSDFTGDITKFYNYKYLVDYKKDSKISLITADGSVNCMNDPGEQERCVERLHFCETITALTVLQTGGTFVLKIFTMFEESTINLLFLLNNIFEKVAVFKPCTSKSGNSEVYVISTKYKGFNAIKELWPMLVLSYENADIFNSKSMFSVKDIPQMFLDEIINCSEYFMNKQTHTILNNIHNFEHRNYDNIQMVKSFIAQIYISRYELKPIPDEFRIIPYLSVSECRRVYSTKKPNNFYKLKTENIIRDRELGSILHIVQGKEICTVYNSKFIHQDNLKKLKLFANFTLPSCLYRNITKMLSQTNAIINVNDFEYQSFSSFQKQFFEKLSLAFDDGKNLILINIPFVTHFLVGLLYILLFSFDTIFIGNGIIFLSQPKISTKSEVKDIFSKINETYQNLDKTTGFINDIVQIVSPILFEYGRFIDCIWNYNNHIYFKEKCYVRRLKM</sequence>
<keyword evidence="11" id="KW-1185">Reference proteome</keyword>
<evidence type="ECO:0000256" key="4">
    <source>
        <dbReference type="ARBA" id="ARBA00022679"/>
    </source>
</evidence>
<evidence type="ECO:0000259" key="9">
    <source>
        <dbReference type="PROSITE" id="PS51614"/>
    </source>
</evidence>
<feature type="binding site" evidence="7">
    <location>
        <position position="208"/>
    </location>
    <ligand>
        <name>S-adenosyl-L-methionine</name>
        <dbReference type="ChEBI" id="CHEBI:59789"/>
    </ligand>
</feature>
<dbReference type="InterPro" id="IPR025807">
    <property type="entry name" value="Adrift-typ_MeTrfase"/>
</dbReference>
<dbReference type="AlphaFoldDB" id="A0A9N9TLP1"/>
<evidence type="ECO:0000313" key="11">
    <source>
        <dbReference type="Proteomes" id="UP001153712"/>
    </source>
</evidence>
<accession>A0A9N9TLP1</accession>
<feature type="binding site" evidence="7">
    <location>
        <position position="122"/>
    </location>
    <ligand>
        <name>S-adenosyl-L-methionine</name>
        <dbReference type="ChEBI" id="CHEBI:59789"/>
    </ligand>
</feature>
<evidence type="ECO:0000256" key="8">
    <source>
        <dbReference type="SAM" id="Phobius"/>
    </source>
</evidence>
<evidence type="ECO:0000256" key="7">
    <source>
        <dbReference type="PROSITE-ProRule" id="PRU00946"/>
    </source>
</evidence>
<organism evidence="10 11">
    <name type="scientific">Phyllotreta striolata</name>
    <name type="common">Striped flea beetle</name>
    <name type="synonym">Crioceris striolata</name>
    <dbReference type="NCBI Taxonomy" id="444603"/>
    <lineage>
        <taxon>Eukaryota</taxon>
        <taxon>Metazoa</taxon>
        <taxon>Ecdysozoa</taxon>
        <taxon>Arthropoda</taxon>
        <taxon>Hexapoda</taxon>
        <taxon>Insecta</taxon>
        <taxon>Pterygota</taxon>
        <taxon>Neoptera</taxon>
        <taxon>Endopterygota</taxon>
        <taxon>Coleoptera</taxon>
        <taxon>Polyphaga</taxon>
        <taxon>Cucujiformia</taxon>
        <taxon>Chrysomeloidea</taxon>
        <taxon>Chrysomelidae</taxon>
        <taxon>Galerucinae</taxon>
        <taxon>Alticini</taxon>
        <taxon>Phyllotreta</taxon>
    </lineage>
</organism>
<feature type="transmembrane region" description="Helical" evidence="8">
    <location>
        <begin position="524"/>
        <end position="548"/>
    </location>
</feature>
<dbReference type="EMBL" id="OU900095">
    <property type="protein sequence ID" value="CAG9858242.1"/>
    <property type="molecule type" value="Genomic_DNA"/>
</dbReference>
<dbReference type="GO" id="GO:0120550">
    <property type="term" value="F:methyltransferase cap2 activity"/>
    <property type="evidence" value="ECO:0007669"/>
    <property type="project" value="UniProtKB-EC"/>
</dbReference>
<dbReference type="PANTHER" id="PTHR16121:SF2">
    <property type="entry name" value="CAP-SPECIFIC MRNA (NUCLEOSIDE-2'-O-)-METHYLTRANSFERASE 2"/>
    <property type="match status" value="1"/>
</dbReference>
<feature type="active site" description="Proton acceptor" evidence="7">
    <location>
        <position position="248"/>
    </location>
</feature>
<reference evidence="10" key="1">
    <citation type="submission" date="2022-01" db="EMBL/GenBank/DDBJ databases">
        <authorList>
            <person name="King R."/>
        </authorList>
    </citation>
    <scope>NUCLEOTIDE SEQUENCE</scope>
</reference>
<keyword evidence="3 7" id="KW-0489">Methyltransferase</keyword>
<comment type="catalytic activity">
    <reaction evidence="6">
        <text>a 5'-end (N(7)-methyl 5'-triphosphoguanosine)-(2'-O-methyl-ribonucleoside)-(ribonucleotide) in mRNA + S-adenosyl-L-methionine = a 5'-end (N(7)-methyl 5'-triphosphoguanosine)-(2'-O-methyl-ribonucleoside)-(2'-O-methyl-ribonucleotide) in mRNA + S-adenosyl-L-homocysteine + H(+)</text>
        <dbReference type="Rhea" id="RHEA:67024"/>
        <dbReference type="Rhea" id="RHEA-COMP:17169"/>
        <dbReference type="Rhea" id="RHEA-COMP:17170"/>
        <dbReference type="ChEBI" id="CHEBI:15378"/>
        <dbReference type="ChEBI" id="CHEBI:57856"/>
        <dbReference type="ChEBI" id="CHEBI:59789"/>
        <dbReference type="ChEBI" id="CHEBI:167612"/>
        <dbReference type="ChEBI" id="CHEBI:167614"/>
        <dbReference type="EC" id="2.1.1.296"/>
    </reaction>
</comment>
<evidence type="ECO:0000256" key="6">
    <source>
        <dbReference type="ARBA" id="ARBA00049477"/>
    </source>
</evidence>
<keyword evidence="8" id="KW-0812">Transmembrane</keyword>